<evidence type="ECO:0000313" key="2">
    <source>
        <dbReference type="EMBL" id="KAJ1919523.1"/>
    </source>
</evidence>
<accession>A0A9W8A3R5</accession>
<sequence length="291" mass="28052">MVSISGPELGEQATPTLSPTDGGGGVVTSTTIVGPDNEMSTVTVGTTTTVSRVTSPTTGGSNATATGGAGGGSPIAPMSTTTAISTTTKFTAGMASPTPSVGTAISVPSHSTVGPLSATPAAVYPIVPLPSLMSSPTAVAAPSYHPTPIGALTLCGSQTVGSTTAIILSPTPSFTTASSGSVGAGTGGASGGGYYSNCRCYCPAGDMGVGAGGSSVSANPSQTVVSASSESSPVGEGQCADGYFRCRGTNGPQFDKCDHGKWVGFECGPGTVCQEVNEAVVCAYPGTSSLA</sequence>
<dbReference type="EMBL" id="JANBPT010000470">
    <property type="protein sequence ID" value="KAJ1919523.1"/>
    <property type="molecule type" value="Genomic_DNA"/>
</dbReference>
<evidence type="ECO:0008006" key="4">
    <source>
        <dbReference type="Google" id="ProtNLM"/>
    </source>
</evidence>
<keyword evidence="3" id="KW-1185">Reference proteome</keyword>
<name>A0A9W8A3R5_9FUNG</name>
<comment type="caution">
    <text evidence="2">The sequence shown here is derived from an EMBL/GenBank/DDBJ whole genome shotgun (WGS) entry which is preliminary data.</text>
</comment>
<protein>
    <recommendedName>
        <fullName evidence="4">Carbohydrate-binding module family 19 domain-containing protein</fullName>
    </recommendedName>
</protein>
<gene>
    <name evidence="2" type="ORF">IWQ60_007224</name>
</gene>
<feature type="region of interest" description="Disordered" evidence="1">
    <location>
        <begin position="1"/>
        <end position="79"/>
    </location>
</feature>
<dbReference type="OrthoDB" id="2970127at2759"/>
<evidence type="ECO:0000313" key="3">
    <source>
        <dbReference type="Proteomes" id="UP001150569"/>
    </source>
</evidence>
<organism evidence="2 3">
    <name type="scientific">Tieghemiomyces parasiticus</name>
    <dbReference type="NCBI Taxonomy" id="78921"/>
    <lineage>
        <taxon>Eukaryota</taxon>
        <taxon>Fungi</taxon>
        <taxon>Fungi incertae sedis</taxon>
        <taxon>Zoopagomycota</taxon>
        <taxon>Kickxellomycotina</taxon>
        <taxon>Dimargaritomycetes</taxon>
        <taxon>Dimargaritales</taxon>
        <taxon>Dimargaritaceae</taxon>
        <taxon>Tieghemiomyces</taxon>
    </lineage>
</organism>
<proteinExistence type="predicted"/>
<dbReference type="Proteomes" id="UP001150569">
    <property type="component" value="Unassembled WGS sequence"/>
</dbReference>
<feature type="compositionally biased region" description="Low complexity" evidence="1">
    <location>
        <begin position="27"/>
        <end position="66"/>
    </location>
</feature>
<dbReference type="AlphaFoldDB" id="A0A9W8A3R5"/>
<reference evidence="2" key="1">
    <citation type="submission" date="2022-07" db="EMBL/GenBank/DDBJ databases">
        <title>Phylogenomic reconstructions and comparative analyses of Kickxellomycotina fungi.</title>
        <authorList>
            <person name="Reynolds N.K."/>
            <person name="Stajich J.E."/>
            <person name="Barry K."/>
            <person name="Grigoriev I.V."/>
            <person name="Crous P."/>
            <person name="Smith M.E."/>
        </authorList>
    </citation>
    <scope>NUCLEOTIDE SEQUENCE</scope>
    <source>
        <strain evidence="2">RSA 861</strain>
    </source>
</reference>
<evidence type="ECO:0000256" key="1">
    <source>
        <dbReference type="SAM" id="MobiDB-lite"/>
    </source>
</evidence>